<dbReference type="GO" id="GO:0016705">
    <property type="term" value="F:oxidoreductase activity, acting on paired donors, with incorporation or reduction of molecular oxygen"/>
    <property type="evidence" value="ECO:0007669"/>
    <property type="project" value="InterPro"/>
</dbReference>
<proteinExistence type="predicted"/>
<dbReference type="Gene3D" id="3.20.20.30">
    <property type="entry name" value="Luciferase-like domain"/>
    <property type="match status" value="1"/>
</dbReference>
<evidence type="ECO:0000313" key="3">
    <source>
        <dbReference type="EMBL" id="SEI98811.1"/>
    </source>
</evidence>
<dbReference type="STRING" id="1073996.SAMN05444271_1152"/>
<dbReference type="InterPro" id="IPR019945">
    <property type="entry name" value="F420_G6P_DH-rel"/>
</dbReference>
<dbReference type="InterPro" id="IPR050564">
    <property type="entry name" value="F420-G6PD/mer"/>
</dbReference>
<dbReference type="InterPro" id="IPR036661">
    <property type="entry name" value="Luciferase-like_sf"/>
</dbReference>
<evidence type="ECO:0000256" key="1">
    <source>
        <dbReference type="ARBA" id="ARBA00023002"/>
    </source>
</evidence>
<protein>
    <submittedName>
        <fullName evidence="3">F420-dependent oxidoreductase, G6PDH family</fullName>
    </submittedName>
</protein>
<keyword evidence="4" id="KW-1185">Reference proteome</keyword>
<accession>A0A2H4PZJ2</accession>
<dbReference type="PANTHER" id="PTHR43244">
    <property type="match status" value="1"/>
</dbReference>
<dbReference type="SUPFAM" id="SSF51679">
    <property type="entry name" value="Bacterial luciferase-like"/>
    <property type="match status" value="1"/>
</dbReference>
<dbReference type="Proteomes" id="UP000198888">
    <property type="component" value="Unassembled WGS sequence"/>
</dbReference>
<feature type="domain" description="Luciferase-like" evidence="2">
    <location>
        <begin position="7"/>
        <end position="192"/>
    </location>
</feature>
<name>A0A1H6V2S4_9EURY</name>
<evidence type="ECO:0000313" key="4">
    <source>
        <dbReference type="Proteomes" id="UP000198888"/>
    </source>
</evidence>
<dbReference type="InterPro" id="IPR011251">
    <property type="entry name" value="Luciferase-like_dom"/>
</dbReference>
<gene>
    <name evidence="3" type="ORF">SAMN05444271_1152</name>
</gene>
<dbReference type="NCBIfam" id="TIGR03557">
    <property type="entry name" value="F420_G6P_family"/>
    <property type="match status" value="1"/>
</dbReference>
<organism evidence="3 4">
    <name type="scientific">Halohasta litchfieldiae</name>
    <dbReference type="NCBI Taxonomy" id="1073996"/>
    <lineage>
        <taxon>Archaea</taxon>
        <taxon>Methanobacteriati</taxon>
        <taxon>Methanobacteriota</taxon>
        <taxon>Stenosarchaea group</taxon>
        <taxon>Halobacteria</taxon>
        <taxon>Halobacteriales</taxon>
        <taxon>Haloferacaceae</taxon>
        <taxon>Halohasta</taxon>
    </lineage>
</organism>
<dbReference type="KEGG" id="hae:halTADL_0743"/>
<dbReference type="EMBL" id="FNYR01000015">
    <property type="protein sequence ID" value="SEI98811.1"/>
    <property type="molecule type" value="Genomic_DNA"/>
</dbReference>
<dbReference type="CDD" id="cd01097">
    <property type="entry name" value="Tetrahydromethanopterin_reductase"/>
    <property type="match status" value="1"/>
</dbReference>
<sequence>MTQLGYTLSSEEHGLTELVEYAHCAKCVGFDFCSISDHYHPWTSQQGNAPFVWDVLGGVAATTEEIDLAVGVSCPTMRIHPTVIAQAAATTQVMSTGEFYFGVGTGENLNEHIIGDHWPEHSVRLDMLEEAVDVIRSLWAGGQQSHRGEHYTVENARLFTLPDAPPPVVASAFGEITARAIADWADGFWTVGLDQASFFECYDSEVLPPL</sequence>
<dbReference type="PANTHER" id="PTHR43244:SF1">
    <property type="entry name" value="5,10-METHYLENETETRAHYDROMETHANOPTERIN REDUCTASE"/>
    <property type="match status" value="1"/>
</dbReference>
<accession>A0A1H6V2S4</accession>
<evidence type="ECO:0000259" key="2">
    <source>
        <dbReference type="Pfam" id="PF00296"/>
    </source>
</evidence>
<dbReference type="Pfam" id="PF00296">
    <property type="entry name" value="Bac_luciferase"/>
    <property type="match status" value="1"/>
</dbReference>
<reference evidence="3 4" key="1">
    <citation type="submission" date="2016-10" db="EMBL/GenBank/DDBJ databases">
        <authorList>
            <person name="de Groot N.N."/>
        </authorList>
    </citation>
    <scope>NUCLEOTIDE SEQUENCE [LARGE SCALE GENOMIC DNA]</scope>
    <source>
        <strain evidence="3 4">DSM 22187</strain>
    </source>
</reference>
<dbReference type="OrthoDB" id="7684at2157"/>
<dbReference type="AlphaFoldDB" id="A0A1H6V2S4"/>
<keyword evidence="1" id="KW-0560">Oxidoreductase</keyword>